<dbReference type="PANTHER" id="PTHR13847">
    <property type="entry name" value="SARCOSINE DEHYDROGENASE-RELATED"/>
    <property type="match status" value="1"/>
</dbReference>
<dbReference type="InterPro" id="IPR006076">
    <property type="entry name" value="FAD-dep_OxRdtase"/>
</dbReference>
<dbReference type="SUPFAM" id="SSF51905">
    <property type="entry name" value="FAD/NAD(P)-binding domain"/>
    <property type="match status" value="1"/>
</dbReference>
<dbReference type="GO" id="GO:0005737">
    <property type="term" value="C:cytoplasm"/>
    <property type="evidence" value="ECO:0007669"/>
    <property type="project" value="TreeGrafter"/>
</dbReference>
<dbReference type="HOGENOM" id="CLU_007884_3_0_6"/>
<keyword evidence="4" id="KW-1185">Reference proteome</keyword>
<dbReference type="Gene3D" id="3.30.9.10">
    <property type="entry name" value="D-Amino Acid Oxidase, subunit A, domain 2"/>
    <property type="match status" value="1"/>
</dbReference>
<dbReference type="RefSeq" id="WP_016491486.1">
    <property type="nucleotide sequence ID" value="NC_021499.1"/>
</dbReference>
<evidence type="ECO:0000256" key="1">
    <source>
        <dbReference type="ARBA" id="ARBA00023002"/>
    </source>
</evidence>
<evidence type="ECO:0000313" key="4">
    <source>
        <dbReference type="Proteomes" id="UP000015503"/>
    </source>
</evidence>
<dbReference type="AlphaFoldDB" id="S6BDY9"/>
<gene>
    <name evidence="3" type="ORF">PCA10_15520</name>
</gene>
<dbReference type="eggNOG" id="COG0665">
    <property type="taxonomic scope" value="Bacteria"/>
</dbReference>
<dbReference type="STRING" id="1245471.PCA10_15520"/>
<dbReference type="Gene3D" id="3.50.50.60">
    <property type="entry name" value="FAD/NAD(P)-binding domain"/>
    <property type="match status" value="1"/>
</dbReference>
<organism evidence="3 4">
    <name type="scientific">Metapseudomonas resinovorans NBRC 106553</name>
    <dbReference type="NCBI Taxonomy" id="1245471"/>
    <lineage>
        <taxon>Bacteria</taxon>
        <taxon>Pseudomonadati</taxon>
        <taxon>Pseudomonadota</taxon>
        <taxon>Gammaproteobacteria</taxon>
        <taxon>Pseudomonadales</taxon>
        <taxon>Pseudomonadaceae</taxon>
        <taxon>Metapseudomonas</taxon>
    </lineage>
</organism>
<name>S6BDY9_METRE</name>
<dbReference type="OrthoDB" id="6925984at2"/>
<dbReference type="GO" id="GO:0016491">
    <property type="term" value="F:oxidoreductase activity"/>
    <property type="evidence" value="ECO:0007669"/>
    <property type="project" value="UniProtKB-KW"/>
</dbReference>
<dbReference type="Pfam" id="PF01266">
    <property type="entry name" value="DAO"/>
    <property type="match status" value="1"/>
</dbReference>
<keyword evidence="1" id="KW-0560">Oxidoreductase</keyword>
<evidence type="ECO:0000313" key="3">
    <source>
        <dbReference type="EMBL" id="BAN47284.1"/>
    </source>
</evidence>
<dbReference type="Proteomes" id="UP000015503">
    <property type="component" value="Chromosome"/>
</dbReference>
<dbReference type="EMBL" id="AP013068">
    <property type="protein sequence ID" value="BAN47284.1"/>
    <property type="molecule type" value="Genomic_DNA"/>
</dbReference>
<dbReference type="PATRIC" id="fig|1245471.3.peg.1571"/>
<proteinExistence type="predicted"/>
<evidence type="ECO:0000259" key="2">
    <source>
        <dbReference type="Pfam" id="PF01266"/>
    </source>
</evidence>
<dbReference type="InterPro" id="IPR036188">
    <property type="entry name" value="FAD/NAD-bd_sf"/>
</dbReference>
<protein>
    <submittedName>
        <fullName evidence="3">Putative oxidoreductase</fullName>
    </submittedName>
</protein>
<feature type="domain" description="FAD dependent oxidoreductase" evidence="2">
    <location>
        <begin position="39"/>
        <end position="392"/>
    </location>
</feature>
<accession>S6BDY9</accession>
<dbReference type="PANTHER" id="PTHR13847:SF249">
    <property type="entry name" value="OXIDOREDUCTASE-RELATED"/>
    <property type="match status" value="1"/>
</dbReference>
<sequence>MTAAFKHPLPAAERAPSYYSASLNEETAYPTLEGEVNVDVAIIGGGFTGVATAVEMAERGYKVALVETHKIGWGATGRNGGQVTGSLSGDAAMRKQMSRFLGKEVDDFIWYLRWRGHEIIKNRVAKYGIQCDLKHGHLHAAMKSSHMDELKASYEEAVRRGMGDDVTLLDAAGVREHLGSDLYVGAIKNTRNMHLHPLNLCIGEAKAAASLGALIFEHSEVQDIIHGDRPAVVTSRGRINAQQVLLAGDVYHKLERKKLKGMIFPAMGGIVTTEPLGDLAKQLNPQDLAVYDCRFVLDYYRMTGDGRLLFGGGANYSGRDSRDIEAELRPCIERTFPQLKGVGIDFKWSCAMGIVINRIPQLGKLSNNVWYCQGYSGHGVATTHIMGEVMANAMSGSLEKFDAFARCQHIRVPLSERLGNHMLAMGMWYYQMLEKLR</sequence>
<reference evidence="3 4" key="1">
    <citation type="journal article" date="2013" name="Genome Announc.">
        <title>Complete Genome Sequence of the Carbazole Degrader Pseudomonas resinovorans Strain CA10 (NBRC 106553).</title>
        <authorList>
            <person name="Shintani M."/>
            <person name="Hosoyama A."/>
            <person name="Ohji S."/>
            <person name="Tsuchikane K."/>
            <person name="Takarada H."/>
            <person name="Yamazoe A."/>
            <person name="Fujita N."/>
            <person name="Nojiri H."/>
        </authorList>
    </citation>
    <scope>NUCLEOTIDE SEQUENCE [LARGE SCALE GENOMIC DNA]</scope>
    <source>
        <strain evidence="3 4">NBRC 106553</strain>
    </source>
</reference>
<dbReference type="KEGG" id="pre:PCA10_15520"/>